<dbReference type="Proteomes" id="UP000448575">
    <property type="component" value="Unassembled WGS sequence"/>
</dbReference>
<dbReference type="InterPro" id="IPR001610">
    <property type="entry name" value="PAC"/>
</dbReference>
<evidence type="ECO:0000259" key="3">
    <source>
        <dbReference type="PROSITE" id="PS50113"/>
    </source>
</evidence>
<dbReference type="Gene3D" id="3.30.450.20">
    <property type="entry name" value="PAS domain"/>
    <property type="match status" value="4"/>
</dbReference>
<evidence type="ECO:0000259" key="2">
    <source>
        <dbReference type="PROSITE" id="PS50112"/>
    </source>
</evidence>
<keyword evidence="7" id="KW-1185">Reference proteome</keyword>
<dbReference type="GO" id="GO:0071111">
    <property type="term" value="F:cyclic-guanylate-specific phosphodiesterase activity"/>
    <property type="evidence" value="ECO:0007669"/>
    <property type="project" value="UniProtKB-EC"/>
</dbReference>
<feature type="domain" description="PAC" evidence="3">
    <location>
        <begin position="454"/>
        <end position="505"/>
    </location>
</feature>
<comment type="catalytic activity">
    <reaction evidence="1">
        <text>3',3'-c-di-GMP + H2O = 5'-phosphoguanylyl(3'-&gt;5')guanosine + H(+)</text>
        <dbReference type="Rhea" id="RHEA:24902"/>
        <dbReference type="ChEBI" id="CHEBI:15377"/>
        <dbReference type="ChEBI" id="CHEBI:15378"/>
        <dbReference type="ChEBI" id="CHEBI:58754"/>
        <dbReference type="ChEBI" id="CHEBI:58805"/>
        <dbReference type="EC" id="3.1.4.52"/>
    </reaction>
    <physiologicalReaction direction="left-to-right" evidence="1">
        <dbReference type="Rhea" id="RHEA:24903"/>
    </physiologicalReaction>
</comment>
<reference evidence="6 7" key="1">
    <citation type="submission" date="2019-12" db="EMBL/GenBank/DDBJ databases">
        <title>Novel species isolated from a subtropical stream in China.</title>
        <authorList>
            <person name="Lu H."/>
        </authorList>
    </citation>
    <scope>NUCLEOTIDE SEQUENCE [LARGE SCALE GENOMIC DNA]</scope>
    <source>
        <strain evidence="6 7">DS3</strain>
    </source>
</reference>
<dbReference type="SUPFAM" id="SSF55785">
    <property type="entry name" value="PYP-like sensor domain (PAS domain)"/>
    <property type="match status" value="4"/>
</dbReference>
<dbReference type="FunFam" id="3.20.20.450:FF:000001">
    <property type="entry name" value="Cyclic di-GMP phosphodiesterase yahA"/>
    <property type="match status" value="1"/>
</dbReference>
<dbReference type="PROSITE" id="PS50887">
    <property type="entry name" value="GGDEF"/>
    <property type="match status" value="1"/>
</dbReference>
<proteinExistence type="predicted"/>
<dbReference type="Pfam" id="PF00563">
    <property type="entry name" value="EAL"/>
    <property type="match status" value="1"/>
</dbReference>
<sequence>MNSVSSTVEVVASALQLIGMPACACDADGVVFASNEEFEALLQADPRGRNVLEVFARHVRAEASAQLHAALVDSAALPHMAPRTAPKWDSVLTNASGNYVAVQLTLKALPGGLEGGATIIFNDISSAQRDQRALRKAMLEQQAILENAAVGIILAKGGHIVECNMRAAEMFGYARHELETAPSAVLYPTLEEAERIRDEYYPLLEQGQSITVELQLRRRDGSLFWCRTNGRALDPADPREGVVFILEDTNEQRMATEAMGRLLLEQKAILDNASVGILFTKNSEILTVNPRMAEMFGYTQEEMRGRQASLLFERPELHAAFGLQAGPRLAAGELFEVREAQLVRKDGSVIWCRVRAKAVDEAHNQGGTIWILEDVTVSRQVQMEVEAIMTNASITMLFTKNRVITRYNRGFADMFGYQGEEALGMPGRTIYPDDETYARVGAIAGPLLSQGKHFHCETLMRRKDGSDFWAQLIGYVVNPEDPTQGTIWIIEDRTAQKHDEESLRNALLENQAILDSAVMGISVCEQGRNLRCNAKMEELFGYAPGEMTGVSVQSFYPTLAVWDAARKATEKDFLAGHASSYEYQLVRKDGSSFWARLSGRPFDMADPKGRSVWLIDDVTSRREAAEAVRRARDELEVRVLERTAELAGANAQLQAEIVERRQAEARVHHMAYHDSLTGLPNRALLADRLDRAMLAAQRSERRLAVMFLDLDRFKTINDSLGHMTGDALLKEVGERLVAAVRASDTVARLGGDEFVVLLPGIRNTEESSHVAQKIIDTLSEPIPLEGRLLHITPSIGICTYPDDGNDVASLMRNADAAMYHAKASGRNNYQYFNEEMNTAAALHFEMESSLRSALQLGQFELHYQPIMDIATRRLATLEVLLRWRRPSSGLVMPDQFIPLIEENGLIVPIGEWVLRRACEQSMEWQRQGMAPVPLAINLSARQFMHRGLVDSIRRTLDDTGIDPALIEFEITETALMQHGEQTLEILGQINAMGIRLSIDDFGTGYSSLAYLKRFPVRKIKIDRAFIKDLEESAEDRAIVAAIIALSDSLQLCVVAEGVETEGQYELLRQQGCTYAQGYLFSKPVLGVRAQLMMERKNGDVPHFSA</sequence>
<dbReference type="InterPro" id="IPR043128">
    <property type="entry name" value="Rev_trsase/Diguanyl_cyclase"/>
</dbReference>
<evidence type="ECO:0000259" key="4">
    <source>
        <dbReference type="PROSITE" id="PS50883"/>
    </source>
</evidence>
<feature type="domain" description="PAC" evidence="3">
    <location>
        <begin position="336"/>
        <end position="387"/>
    </location>
</feature>
<dbReference type="Gene3D" id="3.30.70.270">
    <property type="match status" value="1"/>
</dbReference>
<dbReference type="CDD" id="cd01949">
    <property type="entry name" value="GGDEF"/>
    <property type="match status" value="1"/>
</dbReference>
<feature type="domain" description="EAL" evidence="4">
    <location>
        <begin position="843"/>
        <end position="1097"/>
    </location>
</feature>
<dbReference type="SUPFAM" id="SSF55073">
    <property type="entry name" value="Nucleotide cyclase"/>
    <property type="match status" value="1"/>
</dbReference>
<dbReference type="PROSITE" id="PS50112">
    <property type="entry name" value="PAS"/>
    <property type="match status" value="1"/>
</dbReference>
<dbReference type="Gene3D" id="3.20.20.450">
    <property type="entry name" value="EAL domain"/>
    <property type="match status" value="1"/>
</dbReference>
<dbReference type="InterPro" id="IPR035919">
    <property type="entry name" value="EAL_sf"/>
</dbReference>
<evidence type="ECO:0000313" key="7">
    <source>
        <dbReference type="Proteomes" id="UP000448575"/>
    </source>
</evidence>
<dbReference type="EMBL" id="WWCJ01000024">
    <property type="protein sequence ID" value="MYN05087.1"/>
    <property type="molecule type" value="Genomic_DNA"/>
</dbReference>
<dbReference type="NCBIfam" id="TIGR00254">
    <property type="entry name" value="GGDEF"/>
    <property type="match status" value="1"/>
</dbReference>
<dbReference type="PANTHER" id="PTHR44757:SF2">
    <property type="entry name" value="BIOFILM ARCHITECTURE MAINTENANCE PROTEIN MBAA"/>
    <property type="match status" value="1"/>
</dbReference>
<dbReference type="PROSITE" id="PS50883">
    <property type="entry name" value="EAL"/>
    <property type="match status" value="1"/>
</dbReference>
<feature type="domain" description="PAS" evidence="2">
    <location>
        <begin position="282"/>
        <end position="316"/>
    </location>
</feature>
<organism evidence="6 7">
    <name type="scientific">Pseudoduganella guangdongensis</name>
    <dbReference type="NCBI Taxonomy" id="2692179"/>
    <lineage>
        <taxon>Bacteria</taxon>
        <taxon>Pseudomonadati</taxon>
        <taxon>Pseudomonadota</taxon>
        <taxon>Betaproteobacteria</taxon>
        <taxon>Burkholderiales</taxon>
        <taxon>Oxalobacteraceae</taxon>
        <taxon>Telluria group</taxon>
        <taxon>Pseudoduganella</taxon>
    </lineage>
</organism>
<dbReference type="SMART" id="SM00052">
    <property type="entry name" value="EAL"/>
    <property type="match status" value="1"/>
</dbReference>
<dbReference type="SMART" id="SM00267">
    <property type="entry name" value="GGDEF"/>
    <property type="match status" value="1"/>
</dbReference>
<dbReference type="Pfam" id="PF00990">
    <property type="entry name" value="GGDEF"/>
    <property type="match status" value="1"/>
</dbReference>
<feature type="domain" description="PAC" evidence="3">
    <location>
        <begin position="579"/>
        <end position="630"/>
    </location>
</feature>
<accession>A0A6N9HP73</accession>
<comment type="caution">
    <text evidence="6">The sequence shown here is derived from an EMBL/GenBank/DDBJ whole genome shotgun (WGS) entry which is preliminary data.</text>
</comment>
<name>A0A6N9HP73_9BURK</name>
<evidence type="ECO:0000313" key="6">
    <source>
        <dbReference type="EMBL" id="MYN05087.1"/>
    </source>
</evidence>
<dbReference type="SMART" id="SM00086">
    <property type="entry name" value="PAC"/>
    <property type="match status" value="4"/>
</dbReference>
<feature type="domain" description="PAC" evidence="3">
    <location>
        <begin position="210"/>
        <end position="261"/>
    </location>
</feature>
<dbReference type="NCBIfam" id="TIGR00229">
    <property type="entry name" value="sensory_box"/>
    <property type="match status" value="4"/>
</dbReference>
<dbReference type="CDD" id="cd01948">
    <property type="entry name" value="EAL"/>
    <property type="match status" value="1"/>
</dbReference>
<dbReference type="PROSITE" id="PS50113">
    <property type="entry name" value="PAC"/>
    <property type="match status" value="4"/>
</dbReference>
<evidence type="ECO:0000259" key="5">
    <source>
        <dbReference type="PROSITE" id="PS50887"/>
    </source>
</evidence>
<dbReference type="SMART" id="SM00091">
    <property type="entry name" value="PAS"/>
    <property type="match status" value="5"/>
</dbReference>
<dbReference type="GO" id="GO:0071732">
    <property type="term" value="P:cellular response to nitric oxide"/>
    <property type="evidence" value="ECO:0007669"/>
    <property type="project" value="UniProtKB-ARBA"/>
</dbReference>
<gene>
    <name evidence="6" type="ORF">GTP41_23610</name>
</gene>
<dbReference type="CDD" id="cd00130">
    <property type="entry name" value="PAS"/>
    <property type="match status" value="4"/>
</dbReference>
<evidence type="ECO:0000256" key="1">
    <source>
        <dbReference type="ARBA" id="ARBA00051114"/>
    </source>
</evidence>
<dbReference type="RefSeq" id="WP_161028034.1">
    <property type="nucleotide sequence ID" value="NZ_WWCJ01000024.1"/>
</dbReference>
<protein>
    <submittedName>
        <fullName evidence="6">EAL domain-containing protein</fullName>
    </submittedName>
</protein>
<dbReference type="SUPFAM" id="SSF141868">
    <property type="entry name" value="EAL domain-like"/>
    <property type="match status" value="1"/>
</dbReference>
<dbReference type="FunFam" id="3.30.70.270:FF:000001">
    <property type="entry name" value="Diguanylate cyclase domain protein"/>
    <property type="match status" value="1"/>
</dbReference>
<dbReference type="InterPro" id="IPR035965">
    <property type="entry name" value="PAS-like_dom_sf"/>
</dbReference>
<dbReference type="InterPro" id="IPR052155">
    <property type="entry name" value="Biofilm_reg_signaling"/>
</dbReference>
<dbReference type="InterPro" id="IPR000014">
    <property type="entry name" value="PAS"/>
</dbReference>
<feature type="domain" description="GGDEF" evidence="5">
    <location>
        <begin position="701"/>
        <end position="834"/>
    </location>
</feature>
<dbReference type="PANTHER" id="PTHR44757">
    <property type="entry name" value="DIGUANYLATE CYCLASE DGCP"/>
    <property type="match status" value="1"/>
</dbReference>
<dbReference type="InterPro" id="IPR000160">
    <property type="entry name" value="GGDEF_dom"/>
</dbReference>
<dbReference type="InterPro" id="IPR029787">
    <property type="entry name" value="Nucleotide_cyclase"/>
</dbReference>
<dbReference type="AlphaFoldDB" id="A0A6N9HP73"/>
<dbReference type="Pfam" id="PF13426">
    <property type="entry name" value="PAS_9"/>
    <property type="match status" value="4"/>
</dbReference>
<dbReference type="InterPro" id="IPR001633">
    <property type="entry name" value="EAL_dom"/>
</dbReference>
<dbReference type="InterPro" id="IPR000700">
    <property type="entry name" value="PAS-assoc_C"/>
</dbReference>